<feature type="domain" description="Metallo-beta-lactamase" evidence="2">
    <location>
        <begin position="24"/>
        <end position="227"/>
    </location>
</feature>
<dbReference type="SMART" id="SM00849">
    <property type="entry name" value="Lactamase_B"/>
    <property type="match status" value="1"/>
</dbReference>
<protein>
    <submittedName>
        <fullName evidence="3">MBL fold metallo-hydrolase</fullName>
    </submittedName>
</protein>
<dbReference type="CDD" id="cd07719">
    <property type="entry name" value="arylsulfatase_AtsA-like_MBL-fold"/>
    <property type="match status" value="1"/>
</dbReference>
<dbReference type="Proteomes" id="UP001470809">
    <property type="component" value="Chromosome"/>
</dbReference>
<dbReference type="AlphaFoldDB" id="A0AAN0NLW5"/>
<sequence length="286" mass="31384">MMQDDYIALLGTKGGPAIRPGSSMPTSNLVHLNGRSIVLDCGLGVTRGLVDQGMQLKDLSLVLISHLHSDHYLELGALLHTAWVAGLNAPVDVYGPKGLEDYWQAFLTSMKADIDLRIEDEGRPDLRDLVTLHVIDAGEVLRIDGITITAMRTEHPPLVDCFAFRFDTAHKSVVFSGDTAPMNAMEDFSRGADVLVHEAMLGAALPALMKRIGNGSEKLMEHWLRSHTYAHDAAKTARNAGVRHLVLSHLIPSDDPDYGEKDWQKAVEDHWSDNFTVGTDGCRISI</sequence>
<evidence type="ECO:0000259" key="2">
    <source>
        <dbReference type="SMART" id="SM00849"/>
    </source>
</evidence>
<keyword evidence="1" id="KW-0378">Hydrolase</keyword>
<evidence type="ECO:0000313" key="4">
    <source>
        <dbReference type="Proteomes" id="UP001470809"/>
    </source>
</evidence>
<dbReference type="RefSeq" id="WP_342077029.1">
    <property type="nucleotide sequence ID" value="NZ_CP151767.2"/>
</dbReference>
<proteinExistence type="predicted"/>
<dbReference type="EMBL" id="CP151767">
    <property type="protein sequence ID" value="WZU67724.1"/>
    <property type="molecule type" value="Genomic_DNA"/>
</dbReference>
<dbReference type="PANTHER" id="PTHR46018:SF2">
    <property type="entry name" value="ZINC PHOSPHODIESTERASE ELAC PROTEIN 1"/>
    <property type="match status" value="1"/>
</dbReference>
<dbReference type="Pfam" id="PF23023">
    <property type="entry name" value="Anti-Pycsar_Apyc1"/>
    <property type="match status" value="1"/>
</dbReference>
<dbReference type="SUPFAM" id="SSF56281">
    <property type="entry name" value="Metallo-hydrolase/oxidoreductase"/>
    <property type="match status" value="1"/>
</dbReference>
<organism evidence="3 4">
    <name type="scientific">Yoonia rhodophyticola</name>
    <dbReference type="NCBI Taxonomy" id="3137370"/>
    <lineage>
        <taxon>Bacteria</taxon>
        <taxon>Pseudomonadati</taxon>
        <taxon>Pseudomonadota</taxon>
        <taxon>Alphaproteobacteria</taxon>
        <taxon>Rhodobacterales</taxon>
        <taxon>Paracoccaceae</taxon>
        <taxon>Yoonia</taxon>
    </lineage>
</organism>
<dbReference type="PANTHER" id="PTHR46018">
    <property type="entry name" value="ZINC PHOSPHODIESTERASE ELAC PROTEIN 1"/>
    <property type="match status" value="1"/>
</dbReference>
<gene>
    <name evidence="3" type="ORF">AABB31_01805</name>
</gene>
<dbReference type="InterPro" id="IPR001279">
    <property type="entry name" value="Metallo-B-lactamas"/>
</dbReference>
<evidence type="ECO:0000256" key="1">
    <source>
        <dbReference type="ARBA" id="ARBA00022801"/>
    </source>
</evidence>
<dbReference type="InterPro" id="IPR044094">
    <property type="entry name" value="AtsA-like_MBL-fold"/>
</dbReference>
<dbReference type="InterPro" id="IPR036866">
    <property type="entry name" value="RibonucZ/Hydroxyglut_hydro"/>
</dbReference>
<evidence type="ECO:0000313" key="3">
    <source>
        <dbReference type="EMBL" id="WZU67724.1"/>
    </source>
</evidence>
<dbReference type="Gene3D" id="3.60.15.10">
    <property type="entry name" value="Ribonuclease Z/Hydroxyacylglutathione hydrolase-like"/>
    <property type="match status" value="1"/>
</dbReference>
<dbReference type="GO" id="GO:0042781">
    <property type="term" value="F:3'-tRNA processing endoribonuclease activity"/>
    <property type="evidence" value="ECO:0007669"/>
    <property type="project" value="TreeGrafter"/>
</dbReference>
<name>A0AAN0NLW5_9RHOB</name>
<keyword evidence="4" id="KW-1185">Reference proteome</keyword>
<accession>A0AAN0NLW5</accession>
<dbReference type="KEGG" id="yrh:AABB31_01805"/>
<reference evidence="3" key="1">
    <citation type="submission" date="2024-08" db="EMBL/GenBank/DDBJ databases">
        <title>Phylogenomic analyses of a clade within the roseobacter group suggest taxonomic reassignments of species of the genera Aestuariivita, Citreicella, Loktanella, Nautella, Pelagibaca, Ruegeria, Thalassobius, Thiobacimonas and Tropicibacter, and the proposal o.</title>
        <authorList>
            <person name="Jeon C.O."/>
        </authorList>
    </citation>
    <scope>NUCLEOTIDE SEQUENCE</scope>
    <source>
        <strain evidence="3">SS1-5</strain>
    </source>
</reference>